<dbReference type="PROSITE" id="PS50850">
    <property type="entry name" value="MFS"/>
    <property type="match status" value="1"/>
</dbReference>
<dbReference type="GO" id="GO:0022857">
    <property type="term" value="F:transmembrane transporter activity"/>
    <property type="evidence" value="ECO:0007669"/>
    <property type="project" value="InterPro"/>
</dbReference>
<reference evidence="9" key="1">
    <citation type="submission" date="2016-10" db="EMBL/GenBank/DDBJ databases">
        <authorList>
            <person name="Varghese N."/>
            <person name="Submissions S."/>
        </authorList>
    </citation>
    <scope>NUCLEOTIDE SEQUENCE [LARGE SCALE GENOMIC DNA]</scope>
    <source>
        <strain evidence="9">OK042</strain>
    </source>
</reference>
<dbReference type="AlphaFoldDB" id="A0A1I4AY72"/>
<evidence type="ECO:0000259" key="7">
    <source>
        <dbReference type="PROSITE" id="PS50850"/>
    </source>
</evidence>
<dbReference type="SUPFAM" id="SSF103473">
    <property type="entry name" value="MFS general substrate transporter"/>
    <property type="match status" value="1"/>
</dbReference>
<evidence type="ECO:0000313" key="9">
    <source>
        <dbReference type="Proteomes" id="UP000198915"/>
    </source>
</evidence>
<feature type="transmembrane region" description="Helical" evidence="6">
    <location>
        <begin position="12"/>
        <end position="34"/>
    </location>
</feature>
<keyword evidence="9" id="KW-1185">Reference proteome</keyword>
<gene>
    <name evidence="8" type="ORF">SAMN05518846_11674</name>
</gene>
<dbReference type="Proteomes" id="UP000198915">
    <property type="component" value="Unassembled WGS sequence"/>
</dbReference>
<protein>
    <recommendedName>
        <fullName evidence="7">Major facilitator superfamily (MFS) profile domain-containing protein</fullName>
    </recommendedName>
</protein>
<keyword evidence="3 6" id="KW-0812">Transmembrane</keyword>
<evidence type="ECO:0000256" key="5">
    <source>
        <dbReference type="ARBA" id="ARBA00023136"/>
    </source>
</evidence>
<accession>A0A1I4AY72</accession>
<keyword evidence="4 6" id="KW-1133">Transmembrane helix</keyword>
<feature type="transmembrane region" description="Helical" evidence="6">
    <location>
        <begin position="46"/>
        <end position="73"/>
    </location>
</feature>
<keyword evidence="5 6" id="KW-0472">Membrane</keyword>
<dbReference type="EMBL" id="FORT01000016">
    <property type="protein sequence ID" value="SFK61562.1"/>
    <property type="molecule type" value="Genomic_DNA"/>
</dbReference>
<proteinExistence type="predicted"/>
<evidence type="ECO:0000256" key="2">
    <source>
        <dbReference type="ARBA" id="ARBA00022448"/>
    </source>
</evidence>
<evidence type="ECO:0000313" key="8">
    <source>
        <dbReference type="EMBL" id="SFK61562.1"/>
    </source>
</evidence>
<evidence type="ECO:0000256" key="3">
    <source>
        <dbReference type="ARBA" id="ARBA00022692"/>
    </source>
</evidence>
<dbReference type="STRING" id="1884381.SAMN05518846_11674"/>
<name>A0A1I4AY72_9BACL</name>
<organism evidence="8 9">
    <name type="scientific">Brevibacillus centrosporus</name>
    <dbReference type="NCBI Taxonomy" id="54910"/>
    <lineage>
        <taxon>Bacteria</taxon>
        <taxon>Bacillati</taxon>
        <taxon>Bacillota</taxon>
        <taxon>Bacilli</taxon>
        <taxon>Bacillales</taxon>
        <taxon>Paenibacillaceae</taxon>
        <taxon>Brevibacillus</taxon>
    </lineage>
</organism>
<dbReference type="Gene3D" id="1.20.1250.20">
    <property type="entry name" value="MFS general substrate transporter like domains"/>
    <property type="match status" value="1"/>
</dbReference>
<comment type="subcellular location">
    <subcellularLocation>
        <location evidence="1">Cell membrane</location>
        <topology evidence="1">Multi-pass membrane protein</topology>
    </subcellularLocation>
</comment>
<evidence type="ECO:0000256" key="4">
    <source>
        <dbReference type="ARBA" id="ARBA00022989"/>
    </source>
</evidence>
<evidence type="ECO:0000256" key="6">
    <source>
        <dbReference type="SAM" id="Phobius"/>
    </source>
</evidence>
<evidence type="ECO:0000256" key="1">
    <source>
        <dbReference type="ARBA" id="ARBA00004651"/>
    </source>
</evidence>
<keyword evidence="2" id="KW-0813">Transport</keyword>
<dbReference type="InterPro" id="IPR036259">
    <property type="entry name" value="MFS_trans_sf"/>
</dbReference>
<dbReference type="InterPro" id="IPR020846">
    <property type="entry name" value="MFS_dom"/>
</dbReference>
<sequence length="86" mass="9497">MTVRSFQQYGFTITLLFLGWFVSSMDRMFINIAIVPIGEELHMDAASLGIVLSIAFAYLIVGNLVSLVMGLFLGKTKKLFAATPYS</sequence>
<dbReference type="RefSeq" id="WP_092274151.1">
    <property type="nucleotide sequence ID" value="NZ_FORT01000016.1"/>
</dbReference>
<dbReference type="GO" id="GO:0005886">
    <property type="term" value="C:plasma membrane"/>
    <property type="evidence" value="ECO:0007669"/>
    <property type="project" value="UniProtKB-SubCell"/>
</dbReference>
<feature type="domain" description="Major facilitator superfamily (MFS) profile" evidence="7">
    <location>
        <begin position="12"/>
        <end position="86"/>
    </location>
</feature>